<dbReference type="Proteomes" id="UP001431776">
    <property type="component" value="Unassembled WGS sequence"/>
</dbReference>
<dbReference type="RefSeq" id="WP_349246659.1">
    <property type="nucleotide sequence ID" value="NZ_JASCXX010000031.1"/>
</dbReference>
<protein>
    <submittedName>
        <fullName evidence="1">Uncharacterized protein</fullName>
    </submittedName>
</protein>
<gene>
    <name evidence="1" type="ORF">QJ522_19470</name>
</gene>
<reference evidence="1" key="1">
    <citation type="submission" date="2023-05" db="EMBL/GenBank/DDBJ databases">
        <title>Anaerotaeda fermentans gen. nov., sp. nov., a novel anaerobic planctomycete of the new family within the order Sedimentisphaerales isolated from Taman Peninsula, Russia.</title>
        <authorList>
            <person name="Khomyakova M.A."/>
            <person name="Merkel A.Y."/>
            <person name="Slobodkin A.I."/>
        </authorList>
    </citation>
    <scope>NUCLEOTIDE SEQUENCE</scope>
    <source>
        <strain evidence="1">M17dextr</strain>
    </source>
</reference>
<evidence type="ECO:0000313" key="2">
    <source>
        <dbReference type="Proteomes" id="UP001431776"/>
    </source>
</evidence>
<proteinExistence type="predicted"/>
<sequence>MEVGKHLDGVWAVYGNRSAAAATLGQICCLMVLSGCASLRVTDPSRTATEQFLLSQAAVEAVKPFSFVVLRGHKIFVEDTYFAAAEKEFVLGELRAKLLLSGVEISVKREQAEIVLEVRSGGVGIDRYETLLGIPSIGTAAAATAAGAGVPVASIVTPEIAFTKSIKQIGFASVAYVAYWADTGEVVDSSGPSVGKAYRDDWWLLGFGPRTIGTIPPVDHQVE</sequence>
<keyword evidence="2" id="KW-1185">Reference proteome</keyword>
<dbReference type="EMBL" id="JASCXX010000031">
    <property type="protein sequence ID" value="MDI6451251.1"/>
    <property type="molecule type" value="Genomic_DNA"/>
</dbReference>
<name>A0AAW6TZT6_9BACT</name>
<comment type="caution">
    <text evidence="1">The sequence shown here is derived from an EMBL/GenBank/DDBJ whole genome shotgun (WGS) entry which is preliminary data.</text>
</comment>
<accession>A0AAW6TZT6</accession>
<evidence type="ECO:0000313" key="1">
    <source>
        <dbReference type="EMBL" id="MDI6451251.1"/>
    </source>
</evidence>
<dbReference type="AlphaFoldDB" id="A0AAW6TZT6"/>
<dbReference type="InterPro" id="IPR046596">
    <property type="entry name" value="DUF6655"/>
</dbReference>
<dbReference type="Pfam" id="PF20360">
    <property type="entry name" value="DUF6655"/>
    <property type="match status" value="1"/>
</dbReference>
<organism evidence="1 2">
    <name type="scientific">Anaerobaca lacustris</name>
    <dbReference type="NCBI Taxonomy" id="3044600"/>
    <lineage>
        <taxon>Bacteria</taxon>
        <taxon>Pseudomonadati</taxon>
        <taxon>Planctomycetota</taxon>
        <taxon>Phycisphaerae</taxon>
        <taxon>Sedimentisphaerales</taxon>
        <taxon>Anaerobacaceae</taxon>
        <taxon>Anaerobaca</taxon>
    </lineage>
</organism>